<keyword evidence="6" id="KW-1185">Reference proteome</keyword>
<keyword evidence="2" id="KW-0812">Transmembrane</keyword>
<dbReference type="AlphaFoldDB" id="A0A557R1N0"/>
<dbReference type="InterPro" id="IPR007379">
    <property type="entry name" value="Tim44-like_dom"/>
</dbReference>
<accession>A0A557R1N0</accession>
<feature type="domain" description="Tim44-like" evidence="4">
    <location>
        <begin position="143"/>
        <end position="274"/>
    </location>
</feature>
<protein>
    <submittedName>
        <fullName evidence="5">Tim44 domain-containing protein</fullName>
    </submittedName>
</protein>
<feature type="region of interest" description="Disordered" evidence="1">
    <location>
        <begin position="35"/>
        <end position="60"/>
    </location>
</feature>
<evidence type="ECO:0000256" key="3">
    <source>
        <dbReference type="SAM" id="SignalP"/>
    </source>
</evidence>
<feature type="transmembrane region" description="Helical" evidence="2">
    <location>
        <begin position="66"/>
        <end position="85"/>
    </location>
</feature>
<keyword evidence="3" id="KW-0732">Signal</keyword>
<dbReference type="SUPFAM" id="SSF54427">
    <property type="entry name" value="NTF2-like"/>
    <property type="match status" value="1"/>
</dbReference>
<evidence type="ECO:0000259" key="4">
    <source>
        <dbReference type="SMART" id="SM00978"/>
    </source>
</evidence>
<dbReference type="SMART" id="SM00978">
    <property type="entry name" value="Tim44"/>
    <property type="match status" value="1"/>
</dbReference>
<evidence type="ECO:0000256" key="2">
    <source>
        <dbReference type="SAM" id="Phobius"/>
    </source>
</evidence>
<gene>
    <name evidence="5" type="ORF">FHP91_05295</name>
</gene>
<keyword evidence="2" id="KW-0472">Membrane</keyword>
<dbReference type="PANTHER" id="PTHR41542">
    <property type="entry name" value="BLL5807 PROTEIN"/>
    <property type="match status" value="1"/>
</dbReference>
<dbReference type="InterPro" id="IPR032710">
    <property type="entry name" value="NTF2-like_dom_sf"/>
</dbReference>
<keyword evidence="2" id="KW-1133">Transmembrane helix</keyword>
<reference evidence="5 6" key="1">
    <citation type="submission" date="2019-07" db="EMBL/GenBank/DDBJ databases">
        <title>The pathways for chlorine oxyanion respiration interact through the shared metabolite chlorate.</title>
        <authorList>
            <person name="Barnum T.P."/>
            <person name="Cheng Y."/>
            <person name="Hill K.A."/>
            <person name="Lucas L.N."/>
            <person name="Carlson H.K."/>
            <person name="Coates J.D."/>
        </authorList>
    </citation>
    <scope>NUCLEOTIDE SEQUENCE [LARGE SCALE GENOMIC DNA]</scope>
    <source>
        <strain evidence="5 6">SFB-3</strain>
    </source>
</reference>
<dbReference type="Proteomes" id="UP000319502">
    <property type="component" value="Unassembled WGS sequence"/>
</dbReference>
<feature type="chain" id="PRO_5021813665" evidence="3">
    <location>
        <begin position="25"/>
        <end position="276"/>
    </location>
</feature>
<dbReference type="Pfam" id="PF04280">
    <property type="entry name" value="Tim44"/>
    <property type="match status" value="1"/>
</dbReference>
<evidence type="ECO:0000313" key="5">
    <source>
        <dbReference type="EMBL" id="TVO59065.1"/>
    </source>
</evidence>
<evidence type="ECO:0000313" key="6">
    <source>
        <dbReference type="Proteomes" id="UP000319502"/>
    </source>
</evidence>
<dbReference type="PANTHER" id="PTHR41542:SF1">
    <property type="entry name" value="BLL5807 PROTEIN"/>
    <property type="match status" value="1"/>
</dbReference>
<comment type="caution">
    <text evidence="5">The sequence shown here is derived from an EMBL/GenBank/DDBJ whole genome shotgun (WGS) entry which is preliminary data.</text>
</comment>
<sequence length="276" mass="29027">MIRSFVALIACAFALGLSAGEAEAKRFGGSKSFGMQRSAPAATPKAAPTAPKAGAATNAAPKRNSWLGPIAGLAAGLGLAALFSHLGMSEELGSLLLMALLAFVAFRLFRRFAGGATQHAPQGMQYAGPTPTNDAADTRFNTAPAGGSSAAAAQSDFDEAGFVRQAKINFIRMQAAYDAGNLDDIRAFTTPDVFAEVKMQLDERADGGQQTDVVDLTADVIEVVTEAERYIVSVRFHGLIRENRDAAPEAFDEVWHLTKPISADGGWLISGIQQAH</sequence>
<organism evidence="5 6">
    <name type="scientific">Denitromonas halophila</name>
    <dbReference type="NCBI Taxonomy" id="1629404"/>
    <lineage>
        <taxon>Bacteria</taxon>
        <taxon>Pseudomonadati</taxon>
        <taxon>Pseudomonadota</taxon>
        <taxon>Betaproteobacteria</taxon>
        <taxon>Rhodocyclales</taxon>
        <taxon>Zoogloeaceae</taxon>
        <taxon>Denitromonas</taxon>
    </lineage>
</organism>
<dbReference type="OrthoDB" id="5297955at2"/>
<feature type="signal peptide" evidence="3">
    <location>
        <begin position="1"/>
        <end position="24"/>
    </location>
</feature>
<dbReference type="Gene3D" id="3.10.450.240">
    <property type="match status" value="1"/>
</dbReference>
<name>A0A557R1N0_9RHOO</name>
<dbReference type="RefSeq" id="WP_144308570.1">
    <property type="nucleotide sequence ID" value="NZ_VMNK01000003.1"/>
</dbReference>
<proteinExistence type="predicted"/>
<dbReference type="EMBL" id="VMNK01000003">
    <property type="protein sequence ID" value="TVO59065.1"/>
    <property type="molecule type" value="Genomic_DNA"/>
</dbReference>
<feature type="compositionally biased region" description="Low complexity" evidence="1">
    <location>
        <begin position="39"/>
        <end position="60"/>
    </location>
</feature>
<feature type="transmembrane region" description="Helical" evidence="2">
    <location>
        <begin position="92"/>
        <end position="109"/>
    </location>
</feature>
<evidence type="ECO:0000256" key="1">
    <source>
        <dbReference type="SAM" id="MobiDB-lite"/>
    </source>
</evidence>